<proteinExistence type="predicted"/>
<evidence type="ECO:0000313" key="24">
    <source>
        <dbReference type="Proteomes" id="UP001500002"/>
    </source>
</evidence>
<evidence type="ECO:0000256" key="19">
    <source>
        <dbReference type="ARBA" id="ARBA00024827"/>
    </source>
</evidence>
<evidence type="ECO:0000256" key="6">
    <source>
        <dbReference type="ARBA" id="ARBA00017322"/>
    </source>
</evidence>
<keyword evidence="14 21" id="KW-1133">Transmembrane helix</keyword>
<name>A0ABN2LXR0_9MICO</name>
<evidence type="ECO:0000256" key="17">
    <source>
        <dbReference type="ARBA" id="ARBA00023014"/>
    </source>
</evidence>
<dbReference type="Pfam" id="PF02518">
    <property type="entry name" value="HATPase_c"/>
    <property type="match status" value="1"/>
</dbReference>
<evidence type="ECO:0000256" key="7">
    <source>
        <dbReference type="ARBA" id="ARBA00022475"/>
    </source>
</evidence>
<evidence type="ECO:0000256" key="11">
    <source>
        <dbReference type="ARBA" id="ARBA00022692"/>
    </source>
</evidence>
<keyword evidence="16" id="KW-0902">Two-component regulatory system</keyword>
<evidence type="ECO:0000256" key="12">
    <source>
        <dbReference type="ARBA" id="ARBA00022723"/>
    </source>
</evidence>
<dbReference type="SUPFAM" id="SSF55874">
    <property type="entry name" value="ATPase domain of HSP90 chaperone/DNA topoisomerase II/histidine kinase"/>
    <property type="match status" value="1"/>
</dbReference>
<dbReference type="PROSITE" id="PS50109">
    <property type="entry name" value="HIS_KIN"/>
    <property type="match status" value="1"/>
</dbReference>
<feature type="transmembrane region" description="Helical" evidence="21">
    <location>
        <begin position="125"/>
        <end position="146"/>
    </location>
</feature>
<evidence type="ECO:0000256" key="13">
    <source>
        <dbReference type="ARBA" id="ARBA00022777"/>
    </source>
</evidence>
<comment type="caution">
    <text evidence="23">The sequence shown here is derived from an EMBL/GenBank/DDBJ whole genome shotgun (WGS) entry which is preliminary data.</text>
</comment>
<evidence type="ECO:0000256" key="1">
    <source>
        <dbReference type="ARBA" id="ARBA00000085"/>
    </source>
</evidence>
<dbReference type="Gene3D" id="3.30.450.40">
    <property type="match status" value="1"/>
</dbReference>
<gene>
    <name evidence="23" type="ORF">GCM10009749_06430</name>
</gene>
<dbReference type="SUPFAM" id="SSF55781">
    <property type="entry name" value="GAF domain-like"/>
    <property type="match status" value="1"/>
</dbReference>
<dbReference type="InterPro" id="IPR005467">
    <property type="entry name" value="His_kinase_dom"/>
</dbReference>
<evidence type="ECO:0000256" key="9">
    <source>
        <dbReference type="ARBA" id="ARBA00022490"/>
    </source>
</evidence>
<evidence type="ECO:0000313" key="23">
    <source>
        <dbReference type="EMBL" id="GAA1801025.1"/>
    </source>
</evidence>
<sequence>MAFAATDVHTEGMWAARATVVVVVLLTAVAGVVGAAAEGFAAAVPDVAASDPRPPLALALAGSLVGAGWAAVGAVLAWLRPANLIGWMLLVVGTLTQLSLTEEAAAAAGWLGADAAAGDWSARPIGLVLTLVVGWAIMTMLGVLPAVYPDGRLPSRRWLWPSIMVGIGAALVQVQWFFAETDAGPSTDGAGTALDAVPMLVFLAGAVAVWLLCIVRLFRSPPPRRQQLAWLLASVVLLIVVNTLGDSLTVQVAQITTLYLLPVAIAVALLRYRLLGIDAAPRADPMRTVAEIGTKVASSEEGELLGAVLASVQRSVGAPGARVLDETGAVAASVGDLASPGFTADLAVGGVPVGTLEVTARWPGDRYGARDERMLRALAAQIAAVVRAQRLTEQVEAQRDVIVDARLHERERLRRELHDGLGPALTGIGLGLEGLADAVTAQDQARALEIARVLRDEVGGTVAEVRRILDDLQPAALDDNGFSQAIRHRVAAVAATLPVEVRIGDLPVLPLEVEQAAYRIVSEAVANAARHARAARLLVEIETADGRLTLRVRDDGTGFDETAAHAGIGLASMRERARELGGELFVESALGVGTTVTFEVPIGVTVA</sequence>
<feature type="transmembrane region" description="Helical" evidence="21">
    <location>
        <begin position="56"/>
        <end position="79"/>
    </location>
</feature>
<reference evidence="23 24" key="1">
    <citation type="journal article" date="2019" name="Int. J. Syst. Evol. Microbiol.">
        <title>The Global Catalogue of Microorganisms (GCM) 10K type strain sequencing project: providing services to taxonomists for standard genome sequencing and annotation.</title>
        <authorList>
            <consortium name="The Broad Institute Genomics Platform"/>
            <consortium name="The Broad Institute Genome Sequencing Center for Infectious Disease"/>
            <person name="Wu L."/>
            <person name="Ma J."/>
        </authorList>
    </citation>
    <scope>NUCLEOTIDE SEQUENCE [LARGE SCALE GENOMIC DNA]</scope>
    <source>
        <strain evidence="23 24">JCM 14322</strain>
    </source>
</reference>
<dbReference type="PANTHER" id="PTHR24421">
    <property type="entry name" value="NITRATE/NITRITE SENSOR PROTEIN NARX-RELATED"/>
    <property type="match status" value="1"/>
</dbReference>
<dbReference type="Pfam" id="PF07730">
    <property type="entry name" value="HisKA_3"/>
    <property type="match status" value="1"/>
</dbReference>
<evidence type="ECO:0000256" key="5">
    <source>
        <dbReference type="ARBA" id="ARBA00012438"/>
    </source>
</evidence>
<dbReference type="CDD" id="cd16917">
    <property type="entry name" value="HATPase_UhpB-NarQ-NarX-like"/>
    <property type="match status" value="1"/>
</dbReference>
<dbReference type="InterPro" id="IPR029016">
    <property type="entry name" value="GAF-like_dom_sf"/>
</dbReference>
<dbReference type="SMART" id="SM00387">
    <property type="entry name" value="HATPase_c"/>
    <property type="match status" value="1"/>
</dbReference>
<evidence type="ECO:0000256" key="8">
    <source>
        <dbReference type="ARBA" id="ARBA00022485"/>
    </source>
</evidence>
<keyword evidence="7" id="KW-1003">Cell membrane</keyword>
<dbReference type="InterPro" id="IPR050482">
    <property type="entry name" value="Sensor_HK_TwoCompSys"/>
</dbReference>
<comment type="catalytic activity">
    <reaction evidence="1">
        <text>ATP + protein L-histidine = ADP + protein N-phospho-L-histidine.</text>
        <dbReference type="EC" id="2.7.13.3"/>
    </reaction>
</comment>
<keyword evidence="10" id="KW-0808">Transferase</keyword>
<comment type="cofactor">
    <cofactor evidence="2">
        <name>[4Fe-4S] cluster</name>
        <dbReference type="ChEBI" id="CHEBI:49883"/>
    </cofactor>
</comment>
<comment type="subcellular location">
    <subcellularLocation>
        <location evidence="4">Cell membrane</location>
        <topology evidence="4">Multi-pass membrane protein</topology>
    </subcellularLocation>
    <subcellularLocation>
        <location evidence="3">Cytoplasm</location>
    </subcellularLocation>
</comment>
<evidence type="ECO:0000256" key="15">
    <source>
        <dbReference type="ARBA" id="ARBA00023004"/>
    </source>
</evidence>
<keyword evidence="15" id="KW-0408">Iron</keyword>
<evidence type="ECO:0000256" key="2">
    <source>
        <dbReference type="ARBA" id="ARBA00001966"/>
    </source>
</evidence>
<accession>A0ABN2LXR0</accession>
<keyword evidence="12" id="KW-0479">Metal-binding</keyword>
<dbReference type="EC" id="2.7.13.3" evidence="5"/>
<evidence type="ECO:0000256" key="10">
    <source>
        <dbReference type="ARBA" id="ARBA00022679"/>
    </source>
</evidence>
<feature type="transmembrane region" description="Helical" evidence="21">
    <location>
        <begin position="20"/>
        <end position="44"/>
    </location>
</feature>
<keyword evidence="11 21" id="KW-0812">Transmembrane</keyword>
<organism evidence="23 24">
    <name type="scientific">Agromyces neolithicus</name>
    <dbReference type="NCBI Taxonomy" id="269420"/>
    <lineage>
        <taxon>Bacteria</taxon>
        <taxon>Bacillati</taxon>
        <taxon>Actinomycetota</taxon>
        <taxon>Actinomycetes</taxon>
        <taxon>Micrococcales</taxon>
        <taxon>Microbacteriaceae</taxon>
        <taxon>Agromyces</taxon>
    </lineage>
</organism>
<dbReference type="Gene3D" id="1.20.5.1930">
    <property type="match status" value="1"/>
</dbReference>
<keyword evidence="24" id="KW-1185">Reference proteome</keyword>
<evidence type="ECO:0000256" key="20">
    <source>
        <dbReference type="ARBA" id="ARBA00030800"/>
    </source>
</evidence>
<feature type="domain" description="Histidine kinase" evidence="22">
    <location>
        <begin position="519"/>
        <end position="604"/>
    </location>
</feature>
<feature type="transmembrane region" description="Helical" evidence="21">
    <location>
        <begin position="251"/>
        <end position="272"/>
    </location>
</feature>
<keyword evidence="9" id="KW-0963">Cytoplasm</keyword>
<keyword evidence="8" id="KW-0004">4Fe-4S</keyword>
<keyword evidence="17" id="KW-0411">Iron-sulfur</keyword>
<dbReference type="PRINTS" id="PR00344">
    <property type="entry name" value="BCTRLSENSOR"/>
</dbReference>
<evidence type="ECO:0000259" key="22">
    <source>
        <dbReference type="PROSITE" id="PS50109"/>
    </source>
</evidence>
<feature type="transmembrane region" description="Helical" evidence="21">
    <location>
        <begin position="227"/>
        <end position="245"/>
    </location>
</feature>
<feature type="transmembrane region" description="Helical" evidence="21">
    <location>
        <begin position="86"/>
        <end position="113"/>
    </location>
</feature>
<evidence type="ECO:0000256" key="3">
    <source>
        <dbReference type="ARBA" id="ARBA00004496"/>
    </source>
</evidence>
<keyword evidence="13" id="KW-0418">Kinase</keyword>
<dbReference type="Proteomes" id="UP001500002">
    <property type="component" value="Unassembled WGS sequence"/>
</dbReference>
<dbReference type="InterPro" id="IPR011712">
    <property type="entry name" value="Sig_transdc_His_kin_sub3_dim/P"/>
</dbReference>
<feature type="transmembrane region" description="Helical" evidence="21">
    <location>
        <begin position="158"/>
        <end position="176"/>
    </location>
</feature>
<evidence type="ECO:0000256" key="4">
    <source>
        <dbReference type="ARBA" id="ARBA00004651"/>
    </source>
</evidence>
<protein>
    <recommendedName>
        <fullName evidence="6">Oxygen sensor histidine kinase NreB</fullName>
        <ecNumber evidence="5">2.7.13.3</ecNumber>
    </recommendedName>
    <alternativeName>
        <fullName evidence="20">Nitrogen regulation protein B</fullName>
    </alternativeName>
</protein>
<keyword evidence="18 21" id="KW-0472">Membrane</keyword>
<dbReference type="InterPro" id="IPR003594">
    <property type="entry name" value="HATPase_dom"/>
</dbReference>
<dbReference type="InterPro" id="IPR036890">
    <property type="entry name" value="HATPase_C_sf"/>
</dbReference>
<dbReference type="EMBL" id="BAAANJ010000001">
    <property type="protein sequence ID" value="GAA1801025.1"/>
    <property type="molecule type" value="Genomic_DNA"/>
</dbReference>
<evidence type="ECO:0000256" key="21">
    <source>
        <dbReference type="SAM" id="Phobius"/>
    </source>
</evidence>
<evidence type="ECO:0000256" key="16">
    <source>
        <dbReference type="ARBA" id="ARBA00023012"/>
    </source>
</evidence>
<dbReference type="Gene3D" id="3.30.565.10">
    <property type="entry name" value="Histidine kinase-like ATPase, C-terminal domain"/>
    <property type="match status" value="1"/>
</dbReference>
<evidence type="ECO:0000256" key="14">
    <source>
        <dbReference type="ARBA" id="ARBA00022989"/>
    </source>
</evidence>
<feature type="transmembrane region" description="Helical" evidence="21">
    <location>
        <begin position="196"/>
        <end position="215"/>
    </location>
</feature>
<evidence type="ECO:0000256" key="18">
    <source>
        <dbReference type="ARBA" id="ARBA00023136"/>
    </source>
</evidence>
<dbReference type="PANTHER" id="PTHR24421:SF37">
    <property type="entry name" value="SENSOR HISTIDINE KINASE NARS"/>
    <property type="match status" value="1"/>
</dbReference>
<comment type="function">
    <text evidence="19">Member of the two-component regulatory system NreB/NreC involved in the control of dissimilatory nitrate/nitrite reduction in response to oxygen. NreB functions as a direct oxygen sensor histidine kinase which is autophosphorylated, in the absence of oxygen, probably at the conserved histidine residue, and transfers its phosphate group probably to a conserved aspartate residue of NreC. NreB/NreC activates the expression of the nitrate (narGHJI) and nitrite (nir) reductase operons, as well as the putative nitrate transporter gene narT.</text>
</comment>
<dbReference type="InterPro" id="IPR004358">
    <property type="entry name" value="Sig_transdc_His_kin-like_C"/>
</dbReference>